<dbReference type="AlphaFoldDB" id="A0A0R2EA18"/>
<evidence type="ECO:0000313" key="2">
    <source>
        <dbReference type="Proteomes" id="UP000050898"/>
    </source>
</evidence>
<sequence length="181" mass="20873">MEKSKDILERIADKSWGHGLCFELGGKFNTERELEKILDSYGIDKDNAETLMNEGIGYAYIYSEEIEGVQVENENELWVVNNELSTFDGLCDKLYKDKKGNYILGFAYDTFDIRFAIDILTATIGVINFDNEGNATYEWKYTMQNEDIEMLQRIIEENDMSLDDSINITRNNLSKLPYPVA</sequence>
<gene>
    <name evidence="1" type="ORF">FD00_GL002047</name>
</gene>
<dbReference type="EMBL" id="AYYH01000006">
    <property type="protein sequence ID" value="KRN10805.1"/>
    <property type="molecule type" value="Genomic_DNA"/>
</dbReference>
<reference evidence="1 2" key="1">
    <citation type="journal article" date="2015" name="Genome Announc.">
        <title>Expanding the biotechnology potential of lactobacilli through comparative genomics of 213 strains and associated genera.</title>
        <authorList>
            <person name="Sun Z."/>
            <person name="Harris H.M."/>
            <person name="McCann A."/>
            <person name="Guo C."/>
            <person name="Argimon S."/>
            <person name="Zhang W."/>
            <person name="Yang X."/>
            <person name="Jeffery I.B."/>
            <person name="Cooney J.C."/>
            <person name="Kagawa T.F."/>
            <person name="Liu W."/>
            <person name="Song Y."/>
            <person name="Salvetti E."/>
            <person name="Wrobel A."/>
            <person name="Rasinkangas P."/>
            <person name="Parkhill J."/>
            <person name="Rea M.C."/>
            <person name="O'Sullivan O."/>
            <person name="Ritari J."/>
            <person name="Douillard F.P."/>
            <person name="Paul Ross R."/>
            <person name="Yang R."/>
            <person name="Briner A.E."/>
            <person name="Felis G.E."/>
            <person name="de Vos W.M."/>
            <person name="Barrangou R."/>
            <person name="Klaenhammer T.R."/>
            <person name="Caufield P.W."/>
            <person name="Cui Y."/>
            <person name="Zhang H."/>
            <person name="O'Toole P.W."/>
        </authorList>
    </citation>
    <scope>NUCLEOTIDE SEQUENCE [LARGE SCALE GENOMIC DNA]</scope>
    <source>
        <strain evidence="1 2">DSM 20444</strain>
    </source>
</reference>
<organism evidence="1 2">
    <name type="scientific">Liquorilactobacillus mali KCTC 3596 = DSM 20444</name>
    <dbReference type="NCBI Taxonomy" id="1046596"/>
    <lineage>
        <taxon>Bacteria</taxon>
        <taxon>Bacillati</taxon>
        <taxon>Bacillota</taxon>
        <taxon>Bacilli</taxon>
        <taxon>Lactobacillales</taxon>
        <taxon>Lactobacillaceae</taxon>
        <taxon>Liquorilactobacillus</taxon>
    </lineage>
</organism>
<comment type="caution">
    <text evidence="1">The sequence shown here is derived from an EMBL/GenBank/DDBJ whole genome shotgun (WGS) entry which is preliminary data.</text>
</comment>
<proteinExistence type="predicted"/>
<dbReference type="RefSeq" id="WP_010078229.1">
    <property type="nucleotide sequence ID" value="NZ_AYYH01000006.1"/>
</dbReference>
<protein>
    <submittedName>
        <fullName evidence="1">Uncharacterized protein</fullName>
    </submittedName>
</protein>
<dbReference type="Proteomes" id="UP000050898">
    <property type="component" value="Unassembled WGS sequence"/>
</dbReference>
<keyword evidence="2" id="KW-1185">Reference proteome</keyword>
<accession>A0A0R2EA18</accession>
<dbReference type="OrthoDB" id="9981427at2"/>
<dbReference type="PATRIC" id="fig|1046596.6.peg.2148"/>
<name>A0A0R2EA18_9LACO</name>
<evidence type="ECO:0000313" key="1">
    <source>
        <dbReference type="EMBL" id="KRN10805.1"/>
    </source>
</evidence>